<comment type="caution">
    <text evidence="10">The sequence shown here is derived from an EMBL/GenBank/DDBJ whole genome shotgun (WGS) entry which is preliminary data.</text>
</comment>
<feature type="region of interest" description="Disordered" evidence="4">
    <location>
        <begin position="1199"/>
        <end position="1225"/>
    </location>
</feature>
<dbReference type="InterPro" id="IPR050951">
    <property type="entry name" value="Retrovirus_Pol_polyprotein"/>
</dbReference>
<dbReference type="Pfam" id="PF22936">
    <property type="entry name" value="Pol_BBD"/>
    <property type="match status" value="1"/>
</dbReference>
<dbReference type="EMBL" id="BKCJ010000851">
    <property type="protein sequence ID" value="GEU36792.1"/>
    <property type="molecule type" value="Genomic_DNA"/>
</dbReference>
<evidence type="ECO:0000256" key="2">
    <source>
        <dbReference type="ARBA" id="ARBA00023268"/>
    </source>
</evidence>
<dbReference type="CDD" id="cd09272">
    <property type="entry name" value="RNase_HI_RT_Ty1"/>
    <property type="match status" value="1"/>
</dbReference>
<dbReference type="InterPro" id="IPR013103">
    <property type="entry name" value="RVT_2"/>
</dbReference>
<feature type="coiled-coil region" evidence="3">
    <location>
        <begin position="89"/>
        <end position="137"/>
    </location>
</feature>
<organism evidence="10">
    <name type="scientific">Tanacetum cinerariifolium</name>
    <name type="common">Dalmatian daisy</name>
    <name type="synonym">Chrysanthemum cinerariifolium</name>
    <dbReference type="NCBI Taxonomy" id="118510"/>
    <lineage>
        <taxon>Eukaryota</taxon>
        <taxon>Viridiplantae</taxon>
        <taxon>Streptophyta</taxon>
        <taxon>Embryophyta</taxon>
        <taxon>Tracheophyta</taxon>
        <taxon>Spermatophyta</taxon>
        <taxon>Magnoliopsida</taxon>
        <taxon>eudicotyledons</taxon>
        <taxon>Gunneridae</taxon>
        <taxon>Pentapetalae</taxon>
        <taxon>asterids</taxon>
        <taxon>campanulids</taxon>
        <taxon>Asterales</taxon>
        <taxon>Asteraceae</taxon>
        <taxon>Asteroideae</taxon>
        <taxon>Anthemideae</taxon>
        <taxon>Anthemidinae</taxon>
        <taxon>Tanacetum</taxon>
    </lineage>
</organism>
<protein>
    <recommendedName>
        <fullName evidence="11">Retrovirus-related Pol polyprotein from transposon TNT 1-94</fullName>
    </recommendedName>
</protein>
<feature type="region of interest" description="Disordered" evidence="4">
    <location>
        <begin position="267"/>
        <end position="309"/>
    </location>
</feature>
<feature type="compositionally biased region" description="Polar residues" evidence="4">
    <location>
        <begin position="299"/>
        <end position="309"/>
    </location>
</feature>
<keyword evidence="2" id="KW-0511">Multifunctional enzyme</keyword>
<feature type="compositionally biased region" description="Basic and acidic residues" evidence="4">
    <location>
        <begin position="278"/>
        <end position="298"/>
    </location>
</feature>
<keyword evidence="1" id="KW-0064">Aspartyl protease</keyword>
<evidence type="ECO:0000256" key="3">
    <source>
        <dbReference type="SAM" id="Coils"/>
    </source>
</evidence>
<feature type="compositionally biased region" description="Basic and acidic residues" evidence="4">
    <location>
        <begin position="1261"/>
        <end position="1274"/>
    </location>
</feature>
<sequence>MAQNEDNIFQADQCDAFDSDVDEALTAQIIFMPNLFSADPVYDEAGPSYDSDTLSEMRMIIKDHNVKEESLHKELLFIKMQLNSTLNHNKLIREEVSTLTQDFKQKENKLLEEYLDMKNLKEKVEDFFDQMEAEVDQHAIDTKCDEIERKNLLIKNENLIAECLSKDVFYTTTDYVLTVSRFSDMHDTYTVTQKHIAKLEAENSNLTKEIQKYYHDEMIKHFSKLKTTSLLFEIETLKAQIKGKMKCVTMPDPVKPKVLTPGVKDAIAASGSKPRSNTKKDKILQAKSDKKKVEDYTRNNKSSVKQKNRVDSSISYKHIVINSNSNPVCKIFNKCLMSFNHDKCVMKSLKFIKKPPVNKVQRVKQVVQIVLWYLDSGCSKHMVEDRSRLWNFLKNFNGTVRFENDHFGAIMGYGDYVLDLKVTFRKHPCYVRDVNSVDLIKGNHGTNLYTIFVEDMMKSSPICLLSKTLKNKSWLWHRRLNHLNFGTINDLAQKDLVRGLPRLKFEKDHLCSAYQVGKSQKYSHKSKSKNTNLEVFNTLHMDLCGPIRVKTINGKKYILVIFEDYYSIGPEPILLTSGQISLGIIPDHVPAAPYVPPTNKDLEILFQPMFNEYFEPPGVERLVYPALAVPVPVISAGTLSSPTIDQDVLLTIYSLSSSVLQPTISHQGVTARPTIKDSPFSQSDNDPFVNVFTLEPSSDESSSGDEEGIDFEESFAPVARIEAIRIFNAKATNKNMIIYQMDVKTAFWNDELKEEVYVSQPEAFIDPDHPIHVYHLKKDLYAYADVDHADCQDTSRSMSGSAQFLRDKLVSWSSKKRKSTAISTIEDEYIAMFGCCAQILWMRSQLTDYSFAFNNISLYCDNKSSIALGYNNVQHSRSKYIDIRHHFIRDQVKNGVAKLYFVTMDYQLADIFTEAFPRERFEFLLSRLGMKNNMANENVPVPAPTSTRPDNQMLSFSAWEALEITPIDQAHQFESPSSSNANMDLVNELSYIEELHFVSRMVGIITHTKVDYAELMWEEFIQAIYTFLVDKANLGIATKKDKNNKPHVIPYCRFTKLIICYLGRKHNINQRSGSPFNMAKDDYYLGNLKFIPKGEEDEVFGMQIPKELIMENRNASYYNAYLEMVAKHDRKITVVDYDLQRGIQMSLESFQPPIGGVAFLKPTTGITQKLPIIEGKGKSIATDEQVAQSLLDMQTPKKTIRDILSPTDAKTGAKTDKTNSEGDTKILNIGEEQEEDVVDKVYLEEKTANINEGQAGSDPGKAPESRPPSERVLMEEDQAGPDPEQSHVALDGPDHEPIHDDFVATMYPQVHESLKHPDEEHVYMEYPLISTKTLSSMKNLNANTFGDQFFNDKPTEKDLGKTNVETKVKSMVTVLIHQASSSVPPLSTPIIDLTPPKLVPSTTQAPTFAATTETTTITFPPPPLQQQSTTDPTLASRISTLEMVCANFEKRHKLQGKTVQALSFRVFTLSQPEDVALYEALEASMERDNKDAFLVEKTSYVRDARMTKNLLHLPKMNLIKIGKSKLSKADLEGPAYKVVLDVSKPLPLGGPPDFGLEELVPSLWIVSEREYDISEAYGISHWWFKRKDFYIKKHSAPFDRHAVRPHIWILSVVSLKKISRYGYTYFKEIVLREVDYKEYQISESDFKNPHPNNFKDLYTLNLQGKLNHLSGSDKVNMFNAVNMWIKYIVIRKRVKDLQFGIESYQTKLNLTEPNWDASNFLFKEDCTILLKLRFEKMPWKCLRLKMNEEDDDLKRRTRSHFIKRELCKSDESERTHDSIDNVMLTIVEIGVPLCDLSKQASQQHTVRTRLEVSSTCCPLMTRLDSTQCVQIEDVDVFHQESLIRCGMDRRALDRPLRRSGVYSKIDQRSGYHQLRVREEDILKTAFRTRYGHYEFQIMPFGLTNTLVKSVKFDWGEKEESAFQLLKQNLCSAPILALPEGNKKFMVYCDASNKGLGAILMQKEKVIAYTSRQLKIHEKNYMNHDLELGAIVFTLKIWRHCLKGKRGGGFLKPKGKDQSATKAMKEDNVKEEKLRTMDKEFKTRPDETLCIEKQSWLPRFGGLRDLIMQESHNSKYSIHPGTDKMYQDLKKLYWWPNMKAKITTYVNRESRSSRKLFKTLSLDESRSPEYNLFFDLEENSEEEVTKTMAETMEQYMSKTRADYGSGIARPKIDDKDHFELKGQFLKELRENTFSSSDHEDANEHTEKVLEIVDLFHFPNITQHQEVILFYNGLDVPTRQILDSKGAIPTKTAADAKVAIQEMEKKSQKWHDGTSRIGSTKTFDGVAAIQAQLNNLGREIKKVNEKVYAAQVGCEQCKGPSYTKYCPLKEEGKTLEEAYYTQFVENIDGYRDQDIGHVIFREPFYKASRMEARRFDGLITIHNGNDNVTYQMTRSHPRFKHLSNAQCNKIRPLLKMSVHDKGRKTNVDTSSGIGLRAPNCFMDDLLMGELDISNLSPADGGRCLSQPFPKSITLGRSISSNRLPEMICKSTVTIRDDQNWHFMPRDYFFQVVIFTFVKVKDSSFSFHLFTTSTRPGISFAEIDQIVAQRVTDAIEAIAIYETTICTAHDSMNQVVRQGTTIARNANSKRKWGK</sequence>
<evidence type="ECO:0000259" key="9">
    <source>
        <dbReference type="Pfam" id="PF22936"/>
    </source>
</evidence>
<feature type="domain" description="Reverse transcriptase Ty1/copia-type" evidence="5">
    <location>
        <begin position="707"/>
        <end position="783"/>
    </location>
</feature>
<dbReference type="InterPro" id="IPR041588">
    <property type="entry name" value="Integrase_H2C2"/>
</dbReference>
<dbReference type="GO" id="GO:0004190">
    <property type="term" value="F:aspartic-type endopeptidase activity"/>
    <property type="evidence" value="ECO:0007669"/>
    <property type="project" value="UniProtKB-KW"/>
</dbReference>
<accession>A0A6L2JJD8</accession>
<dbReference type="SUPFAM" id="SSF56672">
    <property type="entry name" value="DNA/RNA polymerases"/>
    <property type="match status" value="1"/>
</dbReference>
<dbReference type="InterPro" id="IPR041577">
    <property type="entry name" value="RT_RNaseH_2"/>
</dbReference>
<feature type="compositionally biased region" description="Basic and acidic residues" evidence="4">
    <location>
        <begin position="1211"/>
        <end position="1224"/>
    </location>
</feature>
<feature type="coiled-coil region" evidence="3">
    <location>
        <begin position="189"/>
        <end position="216"/>
    </location>
</feature>
<feature type="domain" description="GAG-pre-integrase" evidence="6">
    <location>
        <begin position="448"/>
        <end position="519"/>
    </location>
</feature>
<dbReference type="Pfam" id="PF07727">
    <property type="entry name" value="RVT_2"/>
    <property type="match status" value="1"/>
</dbReference>
<evidence type="ECO:0008006" key="11">
    <source>
        <dbReference type="Google" id="ProtNLM"/>
    </source>
</evidence>
<gene>
    <name evidence="10" type="ORF">Tci_008770</name>
</gene>
<dbReference type="Pfam" id="PF17919">
    <property type="entry name" value="RT_RNaseH_2"/>
    <property type="match status" value="1"/>
</dbReference>
<dbReference type="Pfam" id="PF17921">
    <property type="entry name" value="Integrase_H2C2"/>
    <property type="match status" value="1"/>
</dbReference>
<keyword evidence="3" id="KW-0175">Coiled coil</keyword>
<name>A0A6L2JJD8_TANCI</name>
<dbReference type="Pfam" id="PF13976">
    <property type="entry name" value="gag_pre-integrs"/>
    <property type="match status" value="1"/>
</dbReference>
<evidence type="ECO:0000259" key="7">
    <source>
        <dbReference type="Pfam" id="PF17919"/>
    </source>
</evidence>
<evidence type="ECO:0000256" key="1">
    <source>
        <dbReference type="ARBA" id="ARBA00022750"/>
    </source>
</evidence>
<evidence type="ECO:0000256" key="4">
    <source>
        <dbReference type="SAM" id="MobiDB-lite"/>
    </source>
</evidence>
<dbReference type="Gene3D" id="3.30.70.270">
    <property type="match status" value="1"/>
</dbReference>
<dbReference type="InterPro" id="IPR043128">
    <property type="entry name" value="Rev_trsase/Diguanyl_cyclase"/>
</dbReference>
<dbReference type="InterPro" id="IPR025724">
    <property type="entry name" value="GAG-pre-integrase_dom"/>
</dbReference>
<dbReference type="Gene3D" id="3.10.10.10">
    <property type="entry name" value="HIV Type 1 Reverse Transcriptase, subunit A, domain 1"/>
    <property type="match status" value="1"/>
</dbReference>
<dbReference type="PANTHER" id="PTHR37984">
    <property type="entry name" value="PROTEIN CBG26694"/>
    <property type="match status" value="1"/>
</dbReference>
<dbReference type="Gene3D" id="1.10.340.70">
    <property type="match status" value="1"/>
</dbReference>
<keyword evidence="1" id="KW-0378">Hydrolase</keyword>
<dbReference type="PANTHER" id="PTHR37984:SF5">
    <property type="entry name" value="PROTEIN NYNRIN-LIKE"/>
    <property type="match status" value="1"/>
</dbReference>
<reference evidence="10" key="1">
    <citation type="journal article" date="2019" name="Sci. Rep.">
        <title>Draft genome of Tanacetum cinerariifolium, the natural source of mosquito coil.</title>
        <authorList>
            <person name="Yamashiro T."/>
            <person name="Shiraishi A."/>
            <person name="Satake H."/>
            <person name="Nakayama K."/>
        </authorList>
    </citation>
    <scope>NUCLEOTIDE SEQUENCE</scope>
</reference>
<proteinExistence type="predicted"/>
<feature type="domain" description="Reverse transcriptase/retrotransposon-derived protein RNase H-like" evidence="7">
    <location>
        <begin position="1914"/>
        <end position="2004"/>
    </location>
</feature>
<feature type="region of interest" description="Disordered" evidence="4">
    <location>
        <begin position="1249"/>
        <end position="1297"/>
    </location>
</feature>
<evidence type="ECO:0000259" key="5">
    <source>
        <dbReference type="Pfam" id="PF07727"/>
    </source>
</evidence>
<keyword evidence="1" id="KW-0645">Protease</keyword>
<dbReference type="InterPro" id="IPR054722">
    <property type="entry name" value="PolX-like_BBD"/>
</dbReference>
<feature type="domain" description="Retrovirus-related Pol polyprotein from transposon TNT 1-94-like beta-barrel" evidence="9">
    <location>
        <begin position="372"/>
        <end position="434"/>
    </location>
</feature>
<evidence type="ECO:0000259" key="6">
    <source>
        <dbReference type="Pfam" id="PF13976"/>
    </source>
</evidence>
<dbReference type="InterPro" id="IPR043502">
    <property type="entry name" value="DNA/RNA_pol_sf"/>
</dbReference>
<evidence type="ECO:0000259" key="8">
    <source>
        <dbReference type="Pfam" id="PF17921"/>
    </source>
</evidence>
<evidence type="ECO:0000313" key="10">
    <source>
        <dbReference type="EMBL" id="GEU36792.1"/>
    </source>
</evidence>
<feature type="domain" description="Integrase zinc-binding" evidence="8">
    <location>
        <begin position="2062"/>
        <end position="2106"/>
    </location>
</feature>